<gene>
    <name evidence="1" type="ORF">BN2458_PEG1290</name>
</gene>
<protein>
    <submittedName>
        <fullName evidence="1">Uncharacterized protein</fullName>
    </submittedName>
</protein>
<dbReference type="PATRIC" id="fig|76936.10.peg.1260"/>
<organism evidence="1 2">
    <name type="scientific">Helicobacter typhlonius</name>
    <dbReference type="NCBI Taxonomy" id="76936"/>
    <lineage>
        <taxon>Bacteria</taxon>
        <taxon>Pseudomonadati</taxon>
        <taxon>Campylobacterota</taxon>
        <taxon>Epsilonproteobacteria</taxon>
        <taxon>Campylobacterales</taxon>
        <taxon>Helicobacteraceae</taxon>
        <taxon>Helicobacter</taxon>
    </lineage>
</organism>
<proteinExistence type="predicted"/>
<reference evidence="2" key="1">
    <citation type="submission" date="2015-11" db="EMBL/GenBank/DDBJ databases">
        <authorList>
            <person name="Anvar S.Y."/>
        </authorList>
    </citation>
    <scope>NUCLEOTIDE SEQUENCE [LARGE SCALE GENOMIC DNA]</scope>
</reference>
<accession>A0A0S4PV22</accession>
<evidence type="ECO:0000313" key="1">
    <source>
        <dbReference type="EMBL" id="CUU40175.1"/>
    </source>
</evidence>
<dbReference type="Proteomes" id="UP000064525">
    <property type="component" value="Chromosome I"/>
</dbReference>
<dbReference type="AlphaFoldDB" id="A0A0S4PV22"/>
<dbReference type="EMBL" id="LN907858">
    <property type="protein sequence ID" value="CUU40175.1"/>
    <property type="molecule type" value="Genomic_DNA"/>
</dbReference>
<sequence length="38" mass="4423">MPCPCSILHRIFARKFTAHFFYNNSYQAATKALYNLLA</sequence>
<dbReference type="KEGG" id="hty:BN2458_PEG1290"/>
<name>A0A0S4PV22_9HELI</name>
<evidence type="ECO:0000313" key="2">
    <source>
        <dbReference type="Proteomes" id="UP000064525"/>
    </source>
</evidence>